<dbReference type="OrthoDB" id="432461at2759"/>
<feature type="region of interest" description="Disordered" evidence="8">
    <location>
        <begin position="1"/>
        <end position="21"/>
    </location>
</feature>
<dbReference type="GO" id="GO:0005769">
    <property type="term" value="C:early endosome"/>
    <property type="evidence" value="ECO:0007669"/>
    <property type="project" value="TreeGrafter"/>
</dbReference>
<evidence type="ECO:0000256" key="6">
    <source>
        <dbReference type="ARBA" id="ARBA00023136"/>
    </source>
</evidence>
<dbReference type="GO" id="GO:0005794">
    <property type="term" value="C:Golgi apparatus"/>
    <property type="evidence" value="ECO:0007669"/>
    <property type="project" value="TreeGrafter"/>
</dbReference>
<feature type="compositionally biased region" description="Acidic residues" evidence="8">
    <location>
        <begin position="10"/>
        <end position="20"/>
    </location>
</feature>
<proteinExistence type="predicted"/>
<dbReference type="InterPro" id="IPR014743">
    <property type="entry name" value="Cl-channel_core"/>
</dbReference>
<evidence type="ECO:0000313" key="9">
    <source>
        <dbReference type="EMBL" id="OLQ12000.1"/>
    </source>
</evidence>
<dbReference type="PRINTS" id="PR00762">
    <property type="entry name" value="CLCHANNEL"/>
</dbReference>
<dbReference type="AlphaFoldDB" id="A0A1Q9EX32"/>
<evidence type="ECO:0000256" key="5">
    <source>
        <dbReference type="ARBA" id="ARBA00023065"/>
    </source>
</evidence>
<dbReference type="Proteomes" id="UP000186817">
    <property type="component" value="Unassembled WGS sequence"/>
</dbReference>
<keyword evidence="4" id="KW-1133">Transmembrane helix</keyword>
<sequence>MVEMRRESDGLDEDDSDDETGCPIEVARRSLLLEINEGLALQDPIGYCQDNEIVWSAELMRLLMTISYDIGIPGGYFFPSLLVGACCGRGSGLLAEWVNSQFDLGATIQPGIFAMVGAVATLAGVCRVHISLVVVMFELTGIDDCHIRRRGYPHLSGSDQVFKSRACDIMDEELVCLTCEAARVSELLDLVRGTPYGLGAVCDRGRRNVGSAEG</sequence>
<keyword evidence="5" id="KW-0406">Ion transport</keyword>
<evidence type="ECO:0000256" key="3">
    <source>
        <dbReference type="ARBA" id="ARBA00022692"/>
    </source>
</evidence>
<dbReference type="Gene3D" id="1.10.3080.10">
    <property type="entry name" value="Clc chloride channel"/>
    <property type="match status" value="1"/>
</dbReference>
<reference evidence="9 10" key="1">
    <citation type="submission" date="2016-02" db="EMBL/GenBank/DDBJ databases">
        <title>Genome analysis of coral dinoflagellate symbionts highlights evolutionary adaptations to a symbiotic lifestyle.</title>
        <authorList>
            <person name="Aranda M."/>
            <person name="Li Y."/>
            <person name="Liew Y.J."/>
            <person name="Baumgarten S."/>
            <person name="Simakov O."/>
            <person name="Wilson M."/>
            <person name="Piel J."/>
            <person name="Ashoor H."/>
            <person name="Bougouffa S."/>
            <person name="Bajic V.B."/>
            <person name="Ryu T."/>
            <person name="Ravasi T."/>
            <person name="Bayer T."/>
            <person name="Micklem G."/>
            <person name="Kim H."/>
            <person name="Bhak J."/>
            <person name="Lajeunesse T.C."/>
            <person name="Voolstra C.R."/>
        </authorList>
    </citation>
    <scope>NUCLEOTIDE SEQUENCE [LARGE SCALE GENOMIC DNA]</scope>
    <source>
        <strain evidence="9 10">CCMP2467</strain>
    </source>
</reference>
<dbReference type="InterPro" id="IPR001807">
    <property type="entry name" value="ClC"/>
</dbReference>
<keyword evidence="7" id="KW-0868">Chloride</keyword>
<protein>
    <submittedName>
        <fullName evidence="9">H(+)/Cl(-) exchange transporter 5</fullName>
    </submittedName>
</protein>
<dbReference type="GO" id="GO:0005247">
    <property type="term" value="F:voltage-gated chloride channel activity"/>
    <property type="evidence" value="ECO:0007669"/>
    <property type="project" value="TreeGrafter"/>
</dbReference>
<gene>
    <name evidence="9" type="primary">CLCN5</name>
    <name evidence="9" type="ORF">AK812_SmicGene4111</name>
</gene>
<name>A0A1Q9EX32_SYMMI</name>
<keyword evidence="10" id="KW-1185">Reference proteome</keyword>
<dbReference type="EMBL" id="LSRX01000050">
    <property type="protein sequence ID" value="OLQ12000.1"/>
    <property type="molecule type" value="Genomic_DNA"/>
</dbReference>
<accession>A0A1Q9EX32</accession>
<dbReference type="PANTHER" id="PTHR45711:SF6">
    <property type="entry name" value="CHLORIDE CHANNEL PROTEIN"/>
    <property type="match status" value="1"/>
</dbReference>
<evidence type="ECO:0000313" key="10">
    <source>
        <dbReference type="Proteomes" id="UP000186817"/>
    </source>
</evidence>
<comment type="subcellular location">
    <subcellularLocation>
        <location evidence="1">Membrane</location>
        <topology evidence="1">Multi-pass membrane protein</topology>
    </subcellularLocation>
</comment>
<evidence type="ECO:0000256" key="2">
    <source>
        <dbReference type="ARBA" id="ARBA00022448"/>
    </source>
</evidence>
<keyword evidence="3" id="KW-0812">Transmembrane</keyword>
<organism evidence="9 10">
    <name type="scientific">Symbiodinium microadriaticum</name>
    <name type="common">Dinoflagellate</name>
    <name type="synonym">Zooxanthella microadriatica</name>
    <dbReference type="NCBI Taxonomy" id="2951"/>
    <lineage>
        <taxon>Eukaryota</taxon>
        <taxon>Sar</taxon>
        <taxon>Alveolata</taxon>
        <taxon>Dinophyceae</taxon>
        <taxon>Suessiales</taxon>
        <taxon>Symbiodiniaceae</taxon>
        <taxon>Symbiodinium</taxon>
    </lineage>
</organism>
<dbReference type="GO" id="GO:0005886">
    <property type="term" value="C:plasma membrane"/>
    <property type="evidence" value="ECO:0007669"/>
    <property type="project" value="TreeGrafter"/>
</dbReference>
<dbReference type="SUPFAM" id="SSF81340">
    <property type="entry name" value="Clc chloride channel"/>
    <property type="match status" value="1"/>
</dbReference>
<evidence type="ECO:0000256" key="7">
    <source>
        <dbReference type="ARBA" id="ARBA00023214"/>
    </source>
</evidence>
<keyword evidence="6" id="KW-0472">Membrane</keyword>
<evidence type="ECO:0000256" key="1">
    <source>
        <dbReference type="ARBA" id="ARBA00004141"/>
    </source>
</evidence>
<dbReference type="Pfam" id="PF00654">
    <property type="entry name" value="Voltage_CLC"/>
    <property type="match status" value="1"/>
</dbReference>
<keyword evidence="2" id="KW-0813">Transport</keyword>
<evidence type="ECO:0000256" key="4">
    <source>
        <dbReference type="ARBA" id="ARBA00022989"/>
    </source>
</evidence>
<dbReference type="PANTHER" id="PTHR45711">
    <property type="entry name" value="CHLORIDE CHANNEL PROTEIN"/>
    <property type="match status" value="1"/>
</dbReference>
<evidence type="ECO:0000256" key="8">
    <source>
        <dbReference type="SAM" id="MobiDB-lite"/>
    </source>
</evidence>
<comment type="caution">
    <text evidence="9">The sequence shown here is derived from an EMBL/GenBank/DDBJ whole genome shotgun (WGS) entry which is preliminary data.</text>
</comment>